<evidence type="ECO:0000313" key="3">
    <source>
        <dbReference type="Proteomes" id="UP000001511"/>
    </source>
</evidence>
<dbReference type="KEGG" id="naz:Aazo_1842"/>
<dbReference type="InterPro" id="IPR028994">
    <property type="entry name" value="Integrin_alpha_N"/>
</dbReference>
<dbReference type="PANTHER" id="PTHR46580">
    <property type="entry name" value="SENSOR KINASE-RELATED"/>
    <property type="match status" value="1"/>
</dbReference>
<keyword evidence="3" id="KW-1185">Reference proteome</keyword>
<gene>
    <name evidence="2" type="ordered locus">Aazo_1842</name>
</gene>
<keyword evidence="1" id="KW-0732">Signal</keyword>
<reference evidence="2 3" key="1">
    <citation type="journal article" date="2010" name="PLoS ONE">
        <title>Genome erosion in a nitrogen-fixing vertically transmitted endosymbiotic multicellular cyanobacterium.</title>
        <authorList>
            <person name="Ran L."/>
            <person name="Larsson J."/>
            <person name="Vigil-Stenman T."/>
            <person name="Nylander J.A."/>
            <person name="Ininbergs K."/>
            <person name="Zheng W.W."/>
            <person name="Lapidus A."/>
            <person name="Lowry S."/>
            <person name="Haselkorn R."/>
            <person name="Bergman B."/>
        </authorList>
    </citation>
    <scope>NUCLEOTIDE SEQUENCE [LARGE SCALE GENOMIC DNA]</scope>
    <source>
        <strain evidence="2 3">0708</strain>
    </source>
</reference>
<dbReference type="Pfam" id="PF13517">
    <property type="entry name" value="FG-GAP_3"/>
    <property type="match status" value="1"/>
</dbReference>
<dbReference type="Gene3D" id="2.30.30.100">
    <property type="match status" value="2"/>
</dbReference>
<dbReference type="EMBL" id="CP002059">
    <property type="protein sequence ID" value="ADI63944.1"/>
    <property type="molecule type" value="Genomic_DNA"/>
</dbReference>
<accession>D7DVT5</accession>
<evidence type="ECO:0008006" key="4">
    <source>
        <dbReference type="Google" id="ProtNLM"/>
    </source>
</evidence>
<evidence type="ECO:0000256" key="1">
    <source>
        <dbReference type="ARBA" id="ARBA00022729"/>
    </source>
</evidence>
<dbReference type="InterPro" id="IPR013517">
    <property type="entry name" value="FG-GAP"/>
</dbReference>
<organism evidence="2 3">
    <name type="scientific">Nostoc azollae (strain 0708)</name>
    <name type="common">Anabaena azollae (strain 0708)</name>
    <dbReference type="NCBI Taxonomy" id="551115"/>
    <lineage>
        <taxon>Bacteria</taxon>
        <taxon>Bacillati</taxon>
        <taxon>Cyanobacteriota</taxon>
        <taxon>Cyanophyceae</taxon>
        <taxon>Nostocales</taxon>
        <taxon>Nostocaceae</taxon>
        <taxon>Trichormus</taxon>
    </lineage>
</organism>
<dbReference type="Proteomes" id="UP000001511">
    <property type="component" value="Chromosome"/>
</dbReference>
<proteinExistence type="predicted"/>
<dbReference type="OrthoDB" id="517984at2"/>
<protein>
    <recommendedName>
        <fullName evidence="4">FG-GAP repeat protein</fullName>
    </recommendedName>
</protein>
<dbReference type="PANTHER" id="PTHR46580:SF2">
    <property type="entry name" value="MAM DOMAIN-CONTAINING PROTEIN"/>
    <property type="match status" value="1"/>
</dbReference>
<dbReference type="HOGENOM" id="CLU_1641990_0_0_3"/>
<evidence type="ECO:0000313" key="2">
    <source>
        <dbReference type="EMBL" id="ADI63944.1"/>
    </source>
</evidence>
<dbReference type="SUPFAM" id="SSF69318">
    <property type="entry name" value="Integrin alpha N-terminal domain"/>
    <property type="match status" value="1"/>
</dbReference>
<dbReference type="AlphaFoldDB" id="D7DVT5"/>
<sequence length="161" mass="17110">MSILFATVDHLADGDRSYSVVLGDLTGDSKLDVVVANYGDENVSVLLGDGTGSFGAAANFSVGTLGPLVSVSVFTGDFDSDGDLDLATANTDLTTFSSSNISILSGNGDGTFNTVKNSIMLFLKLDYLRPHWETSTVMGSQTYQQGHLHLAKMIFTCYYVI</sequence>
<dbReference type="STRING" id="551115.Aazo_1842"/>
<dbReference type="eggNOG" id="COG3391">
    <property type="taxonomic scope" value="Bacteria"/>
</dbReference>
<name>D7DVT5_NOSA0</name>